<evidence type="ECO:0000259" key="7">
    <source>
        <dbReference type="Pfam" id="PF05699"/>
    </source>
</evidence>
<dbReference type="AlphaFoldDB" id="A0A6G0VRP8"/>
<evidence type="ECO:0000256" key="5">
    <source>
        <dbReference type="ARBA" id="ARBA00023242"/>
    </source>
</evidence>
<keyword evidence="9" id="KW-1185">Reference proteome</keyword>
<comment type="caution">
    <text evidence="8">The sequence shown here is derived from an EMBL/GenBank/DDBJ whole genome shotgun (WGS) entry which is preliminary data.</text>
</comment>
<protein>
    <submittedName>
        <fullName evidence="8">Zinc finger BED domain-containing protein 4-like</fullName>
    </submittedName>
</protein>
<dbReference type="SUPFAM" id="SSF53098">
    <property type="entry name" value="Ribonuclease H-like"/>
    <property type="match status" value="1"/>
</dbReference>
<keyword evidence="2" id="KW-0479">Metal-binding</keyword>
<dbReference type="InterPro" id="IPR008906">
    <property type="entry name" value="HATC_C_dom"/>
</dbReference>
<evidence type="ECO:0000256" key="2">
    <source>
        <dbReference type="ARBA" id="ARBA00022723"/>
    </source>
</evidence>
<keyword evidence="5" id="KW-0539">Nucleus</keyword>
<feature type="domain" description="HAT C-terminal dimerisation" evidence="7">
    <location>
        <begin position="576"/>
        <end position="645"/>
    </location>
</feature>
<sequence length="646" mass="74662">MTNTPNAFDYLMKTRSSTTSTSNTDSEDIDNPDDRSIINHGQEEETPHYFQQNLLYNFFIKVSLDTSKCVTCNKILQTPKSITTTLKRHLKTHSKQFLMYQKSLEEKLLKKKETEVIKRKIEETQLNIENAFKKKSFFPPNSSNASKITKKIAEMIAIDYQPYSIVEDRGFKNLMETIECRYQLPTRKYLSTKEIPQLYLNQVAKLKTEIDTDLIDVQSISFTFDIWTSLSQQPYMSLTMHYLTKHFELKNKTLGCTYFPGEHTGQTIFLKIKNMVSKWGIDAENSNTPIYIVTDNARNIGNGFTHFNENQHLHHILCTAHTLQLAINDAVKENNMGDVLKKCRSLVSHYNHSAKSYERLYDIQTRLNLPQHKLIQSIDIRWNSIYLMLERILEQKSAITLDLQNIKKNGFVPRDWKLIEGYVEVLKPIFEATKELCQEKIPTLSMVNPILCTIETKLKNFISKNNDLISGISFARSVHKSMNTRFQVCKTNTVYMLATIIDPRFKIVMLEPHEVDAAKEILKTEVEALRTPPSNLQITNETTEHTLEPSKSSLWDILNERSATIKHMEGQIDYIQEYLKLPLISPTSNPLTWWSSNQTTFPNLLPVAMKYLGIPATSVCSERMFSKAGQIVSKRRQRLSPESVEK</sequence>
<dbReference type="InterPro" id="IPR012337">
    <property type="entry name" value="RNaseH-like_sf"/>
</dbReference>
<comment type="subcellular location">
    <subcellularLocation>
        <location evidence="1">Nucleus</location>
    </subcellularLocation>
</comment>
<dbReference type="Proteomes" id="UP000478052">
    <property type="component" value="Unassembled WGS sequence"/>
</dbReference>
<dbReference type="SUPFAM" id="SSF140996">
    <property type="entry name" value="Hermes dimerisation domain"/>
    <property type="match status" value="1"/>
</dbReference>
<dbReference type="PANTHER" id="PTHR46481:SF10">
    <property type="entry name" value="ZINC FINGER BED DOMAIN-CONTAINING PROTEIN 39"/>
    <property type="match status" value="1"/>
</dbReference>
<dbReference type="InterPro" id="IPR052035">
    <property type="entry name" value="ZnF_BED_domain_contain"/>
</dbReference>
<dbReference type="PANTHER" id="PTHR46481">
    <property type="entry name" value="ZINC FINGER BED DOMAIN-CONTAINING PROTEIN 4"/>
    <property type="match status" value="1"/>
</dbReference>
<dbReference type="GO" id="GO:0046983">
    <property type="term" value="F:protein dimerization activity"/>
    <property type="evidence" value="ECO:0007669"/>
    <property type="project" value="InterPro"/>
</dbReference>
<keyword evidence="3" id="KW-0863">Zinc-finger</keyword>
<evidence type="ECO:0000256" key="4">
    <source>
        <dbReference type="ARBA" id="ARBA00022833"/>
    </source>
</evidence>
<evidence type="ECO:0000256" key="1">
    <source>
        <dbReference type="ARBA" id="ARBA00004123"/>
    </source>
</evidence>
<dbReference type="Gene3D" id="1.10.10.1070">
    <property type="entry name" value="Zinc finger, BED domain-containing"/>
    <property type="match status" value="1"/>
</dbReference>
<dbReference type="OrthoDB" id="6629494at2759"/>
<feature type="non-terminal residue" evidence="8">
    <location>
        <position position="646"/>
    </location>
</feature>
<keyword evidence="4" id="KW-0862">Zinc</keyword>
<dbReference type="EMBL" id="VUJU01012788">
    <property type="protein sequence ID" value="KAF0706782.1"/>
    <property type="molecule type" value="Genomic_DNA"/>
</dbReference>
<organism evidence="8 9">
    <name type="scientific">Aphis craccivora</name>
    <name type="common">Cowpea aphid</name>
    <dbReference type="NCBI Taxonomy" id="307492"/>
    <lineage>
        <taxon>Eukaryota</taxon>
        <taxon>Metazoa</taxon>
        <taxon>Ecdysozoa</taxon>
        <taxon>Arthropoda</taxon>
        <taxon>Hexapoda</taxon>
        <taxon>Insecta</taxon>
        <taxon>Pterygota</taxon>
        <taxon>Neoptera</taxon>
        <taxon>Paraneoptera</taxon>
        <taxon>Hemiptera</taxon>
        <taxon>Sternorrhyncha</taxon>
        <taxon>Aphidomorpha</taxon>
        <taxon>Aphidoidea</taxon>
        <taxon>Aphididae</taxon>
        <taxon>Aphidini</taxon>
        <taxon>Aphis</taxon>
        <taxon>Aphis</taxon>
    </lineage>
</organism>
<name>A0A6G0VRP8_APHCR</name>
<evidence type="ECO:0000256" key="3">
    <source>
        <dbReference type="ARBA" id="ARBA00022771"/>
    </source>
</evidence>
<dbReference type="GO" id="GO:0008270">
    <property type="term" value="F:zinc ion binding"/>
    <property type="evidence" value="ECO:0007669"/>
    <property type="project" value="UniProtKB-KW"/>
</dbReference>
<reference evidence="8 9" key="1">
    <citation type="submission" date="2019-08" db="EMBL/GenBank/DDBJ databases">
        <title>Whole genome of Aphis craccivora.</title>
        <authorList>
            <person name="Voronova N.V."/>
            <person name="Shulinski R.S."/>
            <person name="Bandarenka Y.V."/>
            <person name="Zhorov D.G."/>
            <person name="Warner D."/>
        </authorList>
    </citation>
    <scope>NUCLEOTIDE SEQUENCE [LARGE SCALE GENOMIC DNA]</scope>
    <source>
        <strain evidence="8">180601</strain>
        <tissue evidence="8">Whole Body</tissue>
    </source>
</reference>
<dbReference type="GO" id="GO:0005634">
    <property type="term" value="C:nucleus"/>
    <property type="evidence" value="ECO:0007669"/>
    <property type="project" value="UniProtKB-SubCell"/>
</dbReference>
<gene>
    <name evidence="8" type="ORF">FWK35_00037134</name>
</gene>
<dbReference type="Pfam" id="PF05699">
    <property type="entry name" value="Dimer_Tnp_hAT"/>
    <property type="match status" value="1"/>
</dbReference>
<evidence type="ECO:0000256" key="6">
    <source>
        <dbReference type="SAM" id="MobiDB-lite"/>
    </source>
</evidence>
<evidence type="ECO:0000313" key="8">
    <source>
        <dbReference type="EMBL" id="KAF0706782.1"/>
    </source>
</evidence>
<proteinExistence type="predicted"/>
<feature type="compositionally biased region" description="Low complexity" evidence="6">
    <location>
        <begin position="14"/>
        <end position="24"/>
    </location>
</feature>
<feature type="region of interest" description="Disordered" evidence="6">
    <location>
        <begin position="13"/>
        <end position="39"/>
    </location>
</feature>
<accession>A0A6G0VRP8</accession>
<evidence type="ECO:0000313" key="9">
    <source>
        <dbReference type="Proteomes" id="UP000478052"/>
    </source>
</evidence>